<dbReference type="PANTHER" id="PTHR33449">
    <property type="entry name" value="NUCLEOID-ASSOCIATED PROTEIN YBAB"/>
    <property type="match status" value="1"/>
</dbReference>
<dbReference type="PANTHER" id="PTHR33449:SF1">
    <property type="entry name" value="NUCLEOID-ASSOCIATED PROTEIN YBAB"/>
    <property type="match status" value="1"/>
</dbReference>
<evidence type="ECO:0000313" key="3">
    <source>
        <dbReference type="EMBL" id="APV43993.1"/>
    </source>
</evidence>
<dbReference type="HAMAP" id="MF_00274">
    <property type="entry name" value="DNA_YbaB_EbfC"/>
    <property type="match status" value="1"/>
</dbReference>
<dbReference type="InterPro" id="IPR004401">
    <property type="entry name" value="YbaB/EbfC"/>
</dbReference>
<dbReference type="GO" id="GO:0043590">
    <property type="term" value="C:bacterial nucleoid"/>
    <property type="evidence" value="ECO:0007669"/>
    <property type="project" value="UniProtKB-UniRule"/>
</dbReference>
<reference evidence="4" key="1">
    <citation type="submission" date="2016-11" db="EMBL/GenBank/DDBJ databases">
        <title>Dehalogenimonas formicexedens sp. nov., a chlorinated alkane respiring bacterium isolated from contaminated groundwater.</title>
        <authorList>
            <person name="Key T.A."/>
            <person name="Bowman K.S."/>
            <person name="Lee I."/>
            <person name="Chun J."/>
            <person name="Albuquerque L."/>
            <person name="da Costa M.S."/>
            <person name="Rainey F.A."/>
            <person name="Moe W.M."/>
        </authorList>
    </citation>
    <scope>NUCLEOTIDE SEQUENCE [LARGE SCALE GENOMIC DNA]</scope>
    <source>
        <strain evidence="4">NSZ-14</strain>
    </source>
</reference>
<dbReference type="InterPro" id="IPR036894">
    <property type="entry name" value="YbaB-like_sf"/>
</dbReference>
<sequence length="99" mass="10612">MDFSKVKQAMELKSQLDKIQKELAKIVVEGEKGPVKVSVNGQQKLLSISISPDAVNPAKTKQLEDNILKAVNDAMEKAKKESSKQMAGMMGGMGLPGLG</sequence>
<dbReference type="Proteomes" id="UP000185934">
    <property type="component" value="Chromosome"/>
</dbReference>
<dbReference type="SUPFAM" id="SSF82607">
    <property type="entry name" value="YbaB-like"/>
    <property type="match status" value="1"/>
</dbReference>
<keyword evidence="1 2" id="KW-0238">DNA-binding</keyword>
<dbReference type="PIRSF" id="PIRSF004555">
    <property type="entry name" value="UCP004555"/>
    <property type="match status" value="1"/>
</dbReference>
<comment type="function">
    <text evidence="2">Binds to DNA and alters its conformation. May be involved in regulation of gene expression, nucleoid organization and DNA protection.</text>
</comment>
<keyword evidence="4" id="KW-1185">Reference proteome</keyword>
<keyword evidence="2" id="KW-0963">Cytoplasm</keyword>
<dbReference type="STRING" id="1839801.Dform_00638"/>
<dbReference type="Gene3D" id="3.30.1310.10">
    <property type="entry name" value="Nucleoid-associated protein YbaB-like domain"/>
    <property type="match status" value="1"/>
</dbReference>
<protein>
    <recommendedName>
        <fullName evidence="2">Nucleoid-associated protein Dform_00638</fullName>
    </recommendedName>
</protein>
<evidence type="ECO:0000313" key="4">
    <source>
        <dbReference type="Proteomes" id="UP000185934"/>
    </source>
</evidence>
<dbReference type="EMBL" id="CP018258">
    <property type="protein sequence ID" value="APV43993.1"/>
    <property type="molecule type" value="Genomic_DNA"/>
</dbReference>
<dbReference type="Pfam" id="PF02575">
    <property type="entry name" value="YbaB_DNA_bd"/>
    <property type="match status" value="1"/>
</dbReference>
<dbReference type="GO" id="GO:0005829">
    <property type="term" value="C:cytosol"/>
    <property type="evidence" value="ECO:0007669"/>
    <property type="project" value="TreeGrafter"/>
</dbReference>
<accession>A0A1P8F6A1</accession>
<name>A0A1P8F6A1_9CHLR</name>
<comment type="similarity">
    <text evidence="2">Belongs to the YbaB/EbfC family.</text>
</comment>
<comment type="subunit">
    <text evidence="2">Homodimer.</text>
</comment>
<dbReference type="GO" id="GO:0003677">
    <property type="term" value="F:DNA binding"/>
    <property type="evidence" value="ECO:0007669"/>
    <property type="project" value="UniProtKB-UniRule"/>
</dbReference>
<evidence type="ECO:0000256" key="1">
    <source>
        <dbReference type="ARBA" id="ARBA00023125"/>
    </source>
</evidence>
<comment type="subcellular location">
    <subcellularLocation>
        <location evidence="2">Cytoplasm</location>
        <location evidence="2">Nucleoid</location>
    </subcellularLocation>
</comment>
<dbReference type="RefSeq" id="WP_076003733.1">
    <property type="nucleotide sequence ID" value="NZ_CP018258.1"/>
</dbReference>
<organism evidence="3 4">
    <name type="scientific">Dehalogenimonas formicexedens</name>
    <dbReference type="NCBI Taxonomy" id="1839801"/>
    <lineage>
        <taxon>Bacteria</taxon>
        <taxon>Bacillati</taxon>
        <taxon>Chloroflexota</taxon>
        <taxon>Dehalococcoidia</taxon>
        <taxon>Dehalococcoidales</taxon>
        <taxon>Dehalococcoidaceae</taxon>
        <taxon>Dehalogenimonas</taxon>
    </lineage>
</organism>
<evidence type="ECO:0000256" key="2">
    <source>
        <dbReference type="HAMAP-Rule" id="MF_00274"/>
    </source>
</evidence>
<dbReference type="NCBIfam" id="TIGR00103">
    <property type="entry name" value="DNA_YbaB_EbfC"/>
    <property type="match status" value="1"/>
</dbReference>
<dbReference type="KEGG" id="dfo:Dform_00638"/>
<gene>
    <name evidence="3" type="ORF">Dform_00638</name>
</gene>
<dbReference type="OrthoDB" id="164387at2"/>
<proteinExistence type="inferred from homology"/>
<dbReference type="AlphaFoldDB" id="A0A1P8F6A1"/>